<dbReference type="Pfam" id="PF00155">
    <property type="entry name" value="Aminotran_1_2"/>
    <property type="match status" value="1"/>
</dbReference>
<evidence type="ECO:0000256" key="5">
    <source>
        <dbReference type="ARBA" id="ARBA00037974"/>
    </source>
</evidence>
<dbReference type="SUPFAM" id="SSF53383">
    <property type="entry name" value="PLP-dependent transferases"/>
    <property type="match status" value="1"/>
</dbReference>
<dbReference type="CDD" id="cd00609">
    <property type="entry name" value="AAT_like"/>
    <property type="match status" value="1"/>
</dbReference>
<evidence type="ECO:0000256" key="4">
    <source>
        <dbReference type="ARBA" id="ARBA00023239"/>
    </source>
</evidence>
<keyword evidence="3" id="KW-0663">Pyridoxal phosphate</keyword>
<organism evidence="7 8">
    <name type="scientific">Parasporobacterium paucivorans DSM 15970</name>
    <dbReference type="NCBI Taxonomy" id="1122934"/>
    <lineage>
        <taxon>Bacteria</taxon>
        <taxon>Bacillati</taxon>
        <taxon>Bacillota</taxon>
        <taxon>Clostridia</taxon>
        <taxon>Lachnospirales</taxon>
        <taxon>Lachnospiraceae</taxon>
        <taxon>Parasporobacterium</taxon>
    </lineage>
</organism>
<proteinExistence type="inferred from homology"/>
<dbReference type="PANTHER" id="PTHR43525">
    <property type="entry name" value="PROTEIN MALY"/>
    <property type="match status" value="1"/>
</dbReference>
<dbReference type="OrthoDB" id="9802872at2"/>
<dbReference type="AlphaFoldDB" id="A0A1M6E1X3"/>
<name>A0A1M6E1X3_9FIRM</name>
<dbReference type="EC" id="4.4.1.13" evidence="2"/>
<reference evidence="7 8" key="1">
    <citation type="submission" date="2016-11" db="EMBL/GenBank/DDBJ databases">
        <authorList>
            <person name="Jaros S."/>
            <person name="Januszkiewicz K."/>
            <person name="Wedrychowicz H."/>
        </authorList>
    </citation>
    <scope>NUCLEOTIDE SEQUENCE [LARGE SCALE GENOMIC DNA]</scope>
    <source>
        <strain evidence="7 8">DSM 15970</strain>
    </source>
</reference>
<dbReference type="GO" id="GO:0047804">
    <property type="term" value="F:cysteine-S-conjugate beta-lyase activity"/>
    <property type="evidence" value="ECO:0007669"/>
    <property type="project" value="UniProtKB-EC"/>
</dbReference>
<evidence type="ECO:0000313" key="7">
    <source>
        <dbReference type="EMBL" id="SHI79441.1"/>
    </source>
</evidence>
<keyword evidence="8" id="KW-1185">Reference proteome</keyword>
<dbReference type="Gene3D" id="3.40.640.10">
    <property type="entry name" value="Type I PLP-dependent aspartate aminotransferase-like (Major domain)"/>
    <property type="match status" value="1"/>
</dbReference>
<dbReference type="STRING" id="1122934.SAMN02745691_00832"/>
<dbReference type="EMBL" id="FQYT01000007">
    <property type="protein sequence ID" value="SHI79441.1"/>
    <property type="molecule type" value="Genomic_DNA"/>
</dbReference>
<dbReference type="RefSeq" id="WP_073993100.1">
    <property type="nucleotide sequence ID" value="NZ_FQYT01000007.1"/>
</dbReference>
<dbReference type="InterPro" id="IPR015424">
    <property type="entry name" value="PyrdxlP-dep_Trfase"/>
</dbReference>
<dbReference type="InterPro" id="IPR051798">
    <property type="entry name" value="Class-II_PLP-Dep_Aminotrans"/>
</dbReference>
<dbReference type="InterPro" id="IPR015422">
    <property type="entry name" value="PyrdxlP-dep_Trfase_small"/>
</dbReference>
<sequence length="391" mass="45057">MSTDFDEIIDRRNTNCLKYDFALERKKREDLLPLWIADMDFCLPDEVIGDISKAVSHGIFGYSESKVDYFHALHNWFEKHFNWDTKPEWLIKTPGVVFAIALAIKAFSKEGDGVMIQQPVYYPFSECILDNSRKLVNNQLAYKDGKYFIDFEDFESKIIKENVKLFLLCSPHNPVGRVWTEDELTRVGEICLKHNVIVLSDEIHCDFTYPGHRHTVFASIREDFAMNSIICTAPSKTFNMAGLQVSNIFIPNESIRKAFLLQLYASGYSQLNTLGLVACQSAYTKGEKWLTALKVYLEGNLDFARSFIREKMPEIKMIEPEGTYLIWLDCSKLGLNYKELEHLVVDRAKLWLDGGIIFGKETALFERINIACPRSVLRQALENLEQAVRSR</sequence>
<dbReference type="GO" id="GO:0030170">
    <property type="term" value="F:pyridoxal phosphate binding"/>
    <property type="evidence" value="ECO:0007669"/>
    <property type="project" value="InterPro"/>
</dbReference>
<keyword evidence="4 7" id="KW-0456">Lyase</keyword>
<dbReference type="InterPro" id="IPR015421">
    <property type="entry name" value="PyrdxlP-dep_Trfase_major"/>
</dbReference>
<comment type="cofactor">
    <cofactor evidence="1">
        <name>pyridoxal 5'-phosphate</name>
        <dbReference type="ChEBI" id="CHEBI:597326"/>
    </cofactor>
</comment>
<feature type="domain" description="Aminotransferase class I/classII large" evidence="6">
    <location>
        <begin position="59"/>
        <end position="383"/>
    </location>
</feature>
<evidence type="ECO:0000256" key="2">
    <source>
        <dbReference type="ARBA" id="ARBA00012224"/>
    </source>
</evidence>
<dbReference type="PANTHER" id="PTHR43525:SF1">
    <property type="entry name" value="PROTEIN MALY"/>
    <property type="match status" value="1"/>
</dbReference>
<evidence type="ECO:0000256" key="1">
    <source>
        <dbReference type="ARBA" id="ARBA00001933"/>
    </source>
</evidence>
<dbReference type="InterPro" id="IPR027619">
    <property type="entry name" value="C-S_lyase_PatB-like"/>
</dbReference>
<evidence type="ECO:0000256" key="3">
    <source>
        <dbReference type="ARBA" id="ARBA00022898"/>
    </source>
</evidence>
<evidence type="ECO:0000313" key="8">
    <source>
        <dbReference type="Proteomes" id="UP000184342"/>
    </source>
</evidence>
<accession>A0A1M6E1X3</accession>
<dbReference type="Gene3D" id="3.90.1150.10">
    <property type="entry name" value="Aspartate Aminotransferase, domain 1"/>
    <property type="match status" value="1"/>
</dbReference>
<dbReference type="NCBIfam" id="TIGR04350">
    <property type="entry name" value="C_S_lyase_PatB"/>
    <property type="match status" value="1"/>
</dbReference>
<comment type="similarity">
    <text evidence="5">Belongs to the class-II pyridoxal-phosphate-dependent aminotransferase family. MalY/PatB cystathionine beta-lyase subfamily.</text>
</comment>
<dbReference type="InterPro" id="IPR004839">
    <property type="entry name" value="Aminotransferase_I/II_large"/>
</dbReference>
<gene>
    <name evidence="7" type="ORF">SAMN02745691_00832</name>
</gene>
<dbReference type="Proteomes" id="UP000184342">
    <property type="component" value="Unassembled WGS sequence"/>
</dbReference>
<evidence type="ECO:0000259" key="6">
    <source>
        <dbReference type="Pfam" id="PF00155"/>
    </source>
</evidence>
<protein>
    <recommendedName>
        <fullName evidence="2">cysteine-S-conjugate beta-lyase</fullName>
        <ecNumber evidence="2">4.4.1.13</ecNumber>
    </recommendedName>
</protein>